<dbReference type="Pfam" id="PF00106">
    <property type="entry name" value="adh_short"/>
    <property type="match status" value="1"/>
</dbReference>
<dbReference type="FunFam" id="3.40.50.720:FF:000084">
    <property type="entry name" value="Short-chain dehydrogenase reductase"/>
    <property type="match status" value="1"/>
</dbReference>
<keyword evidence="2" id="KW-0521">NADP</keyword>
<dbReference type="Gene3D" id="3.40.50.720">
    <property type="entry name" value="NAD(P)-binding Rossmann-like Domain"/>
    <property type="match status" value="1"/>
</dbReference>
<protein>
    <recommendedName>
        <fullName evidence="7">NAD(P)-binding protein</fullName>
    </recommendedName>
</protein>
<dbReference type="AlphaFoldDB" id="A0AAD5VC31"/>
<comment type="caution">
    <text evidence="5">The sequence shown here is derived from an EMBL/GenBank/DDBJ whole genome shotgun (WGS) entry which is preliminary data.</text>
</comment>
<comment type="similarity">
    <text evidence="1 4">Belongs to the short-chain dehydrogenases/reductases (SDR) family.</text>
</comment>
<gene>
    <name evidence="5" type="ORF">NLI96_g3494</name>
</gene>
<dbReference type="PANTHER" id="PTHR24321">
    <property type="entry name" value="DEHYDROGENASES, SHORT CHAIN"/>
    <property type="match status" value="1"/>
</dbReference>
<keyword evidence="6" id="KW-1185">Reference proteome</keyword>
<dbReference type="PROSITE" id="PS00061">
    <property type="entry name" value="ADH_SHORT"/>
    <property type="match status" value="1"/>
</dbReference>
<dbReference type="Proteomes" id="UP001212997">
    <property type="component" value="Unassembled WGS sequence"/>
</dbReference>
<organism evidence="5 6">
    <name type="scientific">Meripilus lineatus</name>
    <dbReference type="NCBI Taxonomy" id="2056292"/>
    <lineage>
        <taxon>Eukaryota</taxon>
        <taxon>Fungi</taxon>
        <taxon>Dikarya</taxon>
        <taxon>Basidiomycota</taxon>
        <taxon>Agaricomycotina</taxon>
        <taxon>Agaricomycetes</taxon>
        <taxon>Polyporales</taxon>
        <taxon>Meripilaceae</taxon>
        <taxon>Meripilus</taxon>
    </lineage>
</organism>
<evidence type="ECO:0000256" key="1">
    <source>
        <dbReference type="ARBA" id="ARBA00006484"/>
    </source>
</evidence>
<evidence type="ECO:0000256" key="4">
    <source>
        <dbReference type="RuleBase" id="RU000363"/>
    </source>
</evidence>
<name>A0AAD5VC31_9APHY</name>
<dbReference type="PRINTS" id="PR00080">
    <property type="entry name" value="SDRFAMILY"/>
</dbReference>
<evidence type="ECO:0000256" key="3">
    <source>
        <dbReference type="ARBA" id="ARBA00023002"/>
    </source>
</evidence>
<reference evidence="5" key="1">
    <citation type="submission" date="2022-07" db="EMBL/GenBank/DDBJ databases">
        <title>Genome Sequence of Physisporinus lineatus.</title>
        <authorList>
            <person name="Buettner E."/>
        </authorList>
    </citation>
    <scope>NUCLEOTIDE SEQUENCE</scope>
    <source>
        <strain evidence="5">VT162</strain>
    </source>
</reference>
<dbReference type="PRINTS" id="PR00081">
    <property type="entry name" value="GDHRDH"/>
</dbReference>
<dbReference type="InterPro" id="IPR002347">
    <property type="entry name" value="SDR_fam"/>
</dbReference>
<dbReference type="InterPro" id="IPR036291">
    <property type="entry name" value="NAD(P)-bd_dom_sf"/>
</dbReference>
<sequence length="256" mass="26955">MTTRVAFITGAAQGIGEAISLRMAADGIDVALFDIRSKEKQLDTVASQIVAKGRKALIVPGDVTSEEEVKNAILKTVETFGGLDIVVANAGILGPLQSLHETSVEEFRQVQAVNVEGVFFCYKYAAQQMIKQGRGGRIIGASSIAGKKPAPRSSPYAASKFAVRGLTQVAAQELAPHNITVNAYAPGVIQTEMTSFPGDLQLGGPGMVIKKHMGLPADMDIGQPSEVAGLVAFLVRPEARFITGQSISINGGTQFD</sequence>
<evidence type="ECO:0000313" key="5">
    <source>
        <dbReference type="EMBL" id="KAJ3487494.1"/>
    </source>
</evidence>
<accession>A0AAD5VC31</accession>
<dbReference type="SUPFAM" id="SSF51735">
    <property type="entry name" value="NAD(P)-binding Rossmann-fold domains"/>
    <property type="match status" value="1"/>
</dbReference>
<dbReference type="EMBL" id="JANAWD010000090">
    <property type="protein sequence ID" value="KAJ3487494.1"/>
    <property type="molecule type" value="Genomic_DNA"/>
</dbReference>
<dbReference type="GO" id="GO:0016491">
    <property type="term" value="F:oxidoreductase activity"/>
    <property type="evidence" value="ECO:0007669"/>
    <property type="project" value="UniProtKB-KW"/>
</dbReference>
<dbReference type="PANTHER" id="PTHR24321:SF8">
    <property type="entry name" value="ESTRADIOL 17-BETA-DEHYDROGENASE 8-RELATED"/>
    <property type="match status" value="1"/>
</dbReference>
<evidence type="ECO:0000313" key="6">
    <source>
        <dbReference type="Proteomes" id="UP001212997"/>
    </source>
</evidence>
<proteinExistence type="inferred from homology"/>
<evidence type="ECO:0000256" key="2">
    <source>
        <dbReference type="ARBA" id="ARBA00022857"/>
    </source>
</evidence>
<keyword evidence="3" id="KW-0560">Oxidoreductase</keyword>
<evidence type="ECO:0008006" key="7">
    <source>
        <dbReference type="Google" id="ProtNLM"/>
    </source>
</evidence>
<dbReference type="InterPro" id="IPR020904">
    <property type="entry name" value="Sc_DH/Rdtase_CS"/>
</dbReference>